<gene>
    <name evidence="2" type="ORF">ACFSQW_20710</name>
</gene>
<evidence type="ECO:0000313" key="3">
    <source>
        <dbReference type="Proteomes" id="UP001597440"/>
    </source>
</evidence>
<reference evidence="3" key="1">
    <citation type="journal article" date="2019" name="Int. J. Syst. Evol. Microbiol.">
        <title>The Global Catalogue of Microorganisms (GCM) 10K type strain sequencing project: providing services to taxonomists for standard genome sequencing and annotation.</title>
        <authorList>
            <consortium name="The Broad Institute Genomics Platform"/>
            <consortium name="The Broad Institute Genome Sequencing Center for Infectious Disease"/>
            <person name="Wu L."/>
            <person name="Ma J."/>
        </authorList>
    </citation>
    <scope>NUCLEOTIDE SEQUENCE [LARGE SCALE GENOMIC DNA]</scope>
    <source>
        <strain evidence="3">KCTC 52298</strain>
    </source>
</reference>
<protein>
    <submittedName>
        <fullName evidence="2">DUF4374 domain-containing protein</fullName>
    </submittedName>
</protein>
<comment type="caution">
    <text evidence="2">The sequence shown here is derived from an EMBL/GenBank/DDBJ whole genome shotgun (WGS) entry which is preliminary data.</text>
</comment>
<accession>A0ABW5L7U5</accession>
<feature type="chain" id="PRO_5045615869" evidence="1">
    <location>
        <begin position="22"/>
        <end position="416"/>
    </location>
</feature>
<organism evidence="2 3">
    <name type="scientific">Sphingobacterium tabacisoli</name>
    <dbReference type="NCBI Taxonomy" id="2044855"/>
    <lineage>
        <taxon>Bacteria</taxon>
        <taxon>Pseudomonadati</taxon>
        <taxon>Bacteroidota</taxon>
        <taxon>Sphingobacteriia</taxon>
        <taxon>Sphingobacteriales</taxon>
        <taxon>Sphingobacteriaceae</taxon>
        <taxon>Sphingobacterium</taxon>
    </lineage>
</organism>
<dbReference type="InterPro" id="IPR025401">
    <property type="entry name" value="DUF4374"/>
</dbReference>
<name>A0ABW5L7U5_9SPHI</name>
<keyword evidence="3" id="KW-1185">Reference proteome</keyword>
<dbReference type="Proteomes" id="UP001597440">
    <property type="component" value="Unassembled WGS sequence"/>
</dbReference>
<evidence type="ECO:0000313" key="2">
    <source>
        <dbReference type="EMBL" id="MFD2556823.1"/>
    </source>
</evidence>
<keyword evidence="1" id="KW-0732">Signal</keyword>
<feature type="signal peptide" evidence="1">
    <location>
        <begin position="1"/>
        <end position="21"/>
    </location>
</feature>
<dbReference type="EMBL" id="JBHULD010000025">
    <property type="protein sequence ID" value="MFD2556823.1"/>
    <property type="molecule type" value="Genomic_DNA"/>
</dbReference>
<sequence>MKKRTLLNSLLMLGVCSTALFSCSKDKNDDNTPVVENPSTFVFVVNADGSSEGGSAGSYVVNVDDVTKGQLSIIGNGIPSNEFYFNVQNNYVFGLTYSNEGPMTPYGFNEKGELTRFDRKTINTIRPGIYGNYGSKNIIIGSTNRALTNPVATLLNVDVEANRIQSESTLNLSTDIAGAGRMIAWTGLFQVGDKIYVPYQITEGVGNWGGEIVEQNKATIAIFDYPGLKLVKKIEDDRGSYIGNWGSNQGIGISANGDAYTWFTAGEKSKNKSGILRIKKGTDEFDKSYFFNVEDLGKGKIARGNHLSGDKYLMTMYQTAETGGTAGGKVNLAIVDVAQKTLIEVKGAPDHDQSSYNNKVYTEKNGKTAYYVLQDPADGEFYVYVIDVATAKATKGLKFVGISDVNAISKLETGVN</sequence>
<dbReference type="PROSITE" id="PS51257">
    <property type="entry name" value="PROKAR_LIPOPROTEIN"/>
    <property type="match status" value="1"/>
</dbReference>
<evidence type="ECO:0000256" key="1">
    <source>
        <dbReference type="SAM" id="SignalP"/>
    </source>
</evidence>
<dbReference type="Pfam" id="PF14298">
    <property type="entry name" value="DUF4374"/>
    <property type="match status" value="1"/>
</dbReference>
<proteinExistence type="predicted"/>
<dbReference type="RefSeq" id="WP_210354772.1">
    <property type="nucleotide sequence ID" value="NZ_JAEQMU010000002.1"/>
</dbReference>